<feature type="compositionally biased region" description="Basic and acidic residues" evidence="1">
    <location>
        <begin position="1"/>
        <end position="12"/>
    </location>
</feature>
<feature type="region of interest" description="Disordered" evidence="1">
    <location>
        <begin position="1"/>
        <end position="49"/>
    </location>
</feature>
<accession>A0ABV8TJG1</accession>
<reference evidence="3" key="1">
    <citation type="journal article" date="2019" name="Int. J. Syst. Evol. Microbiol.">
        <title>The Global Catalogue of Microorganisms (GCM) 10K type strain sequencing project: providing services to taxonomists for standard genome sequencing and annotation.</title>
        <authorList>
            <consortium name="The Broad Institute Genomics Platform"/>
            <consortium name="The Broad Institute Genome Sequencing Center for Infectious Disease"/>
            <person name="Wu L."/>
            <person name="Ma J."/>
        </authorList>
    </citation>
    <scope>NUCLEOTIDE SEQUENCE [LARGE SCALE GENOMIC DNA]</scope>
    <source>
        <strain evidence="3">PCU 347</strain>
    </source>
</reference>
<gene>
    <name evidence="2" type="ORF">ACFPC0_23895</name>
</gene>
<comment type="caution">
    <text evidence="2">The sequence shown here is derived from an EMBL/GenBank/DDBJ whole genome shotgun (WGS) entry which is preliminary data.</text>
</comment>
<evidence type="ECO:0000313" key="3">
    <source>
        <dbReference type="Proteomes" id="UP001595824"/>
    </source>
</evidence>
<dbReference type="Proteomes" id="UP001595824">
    <property type="component" value="Unassembled WGS sequence"/>
</dbReference>
<organism evidence="2 3">
    <name type="scientific">Streptomyces andamanensis</name>
    <dbReference type="NCBI Taxonomy" id="1565035"/>
    <lineage>
        <taxon>Bacteria</taxon>
        <taxon>Bacillati</taxon>
        <taxon>Actinomycetota</taxon>
        <taxon>Actinomycetes</taxon>
        <taxon>Kitasatosporales</taxon>
        <taxon>Streptomycetaceae</taxon>
        <taxon>Streptomyces</taxon>
    </lineage>
</organism>
<dbReference type="RefSeq" id="WP_381741803.1">
    <property type="nucleotide sequence ID" value="NZ_JBHSDP010000024.1"/>
</dbReference>
<evidence type="ECO:0000313" key="2">
    <source>
        <dbReference type="EMBL" id="MFC4330772.1"/>
    </source>
</evidence>
<feature type="compositionally biased region" description="Acidic residues" evidence="1">
    <location>
        <begin position="31"/>
        <end position="42"/>
    </location>
</feature>
<dbReference type="EMBL" id="JBHSDP010000024">
    <property type="protein sequence ID" value="MFC4330772.1"/>
    <property type="molecule type" value="Genomic_DNA"/>
</dbReference>
<proteinExistence type="predicted"/>
<evidence type="ECO:0000256" key="1">
    <source>
        <dbReference type="SAM" id="MobiDB-lite"/>
    </source>
</evidence>
<name>A0ABV8TJG1_9ACTN</name>
<keyword evidence="3" id="KW-1185">Reference proteome</keyword>
<sequence length="49" mass="5187">MSSSPEHLRDLVPEYVGPDPDGEPPAPDATEAPDEAAPDEDPLTGYEPL</sequence>
<protein>
    <submittedName>
        <fullName evidence="2">Uncharacterized protein</fullName>
    </submittedName>
</protein>